<organism evidence="4 5">
    <name type="scientific">Massilicoli timonensis</name>
    <dbReference type="NCBI Taxonomy" id="2015901"/>
    <lineage>
        <taxon>Bacteria</taxon>
        <taxon>Bacillati</taxon>
        <taxon>Bacillota</taxon>
        <taxon>Erysipelotrichia</taxon>
        <taxon>Erysipelotrichales</taxon>
        <taxon>Erysipelotrichaceae</taxon>
        <taxon>Massilicoli</taxon>
    </lineage>
</organism>
<dbReference type="InterPro" id="IPR003477">
    <property type="entry name" value="PemK-like"/>
</dbReference>
<evidence type="ECO:0000313" key="4">
    <source>
        <dbReference type="EMBL" id="MCQ5121339.1"/>
    </source>
</evidence>
<sequence>MMIRRGDVYYADLSPVVGSEQGGMRPVVIIQNDKGNRYSKTVIVAPVSTRMSKPPIPTHVIFSDDALHYVSMILCEQVRTIDKKRLGQWLCHLSGETLEKVDQAIKISLGLERNIGS</sequence>
<evidence type="ECO:0000256" key="2">
    <source>
        <dbReference type="ARBA" id="ARBA00022649"/>
    </source>
</evidence>
<evidence type="ECO:0000313" key="5">
    <source>
        <dbReference type="Proteomes" id="UP001524435"/>
    </source>
</evidence>
<evidence type="ECO:0000256" key="3">
    <source>
        <dbReference type="PIRNR" id="PIRNR033490"/>
    </source>
</evidence>
<gene>
    <name evidence="4" type="ORF">NE663_03590</name>
</gene>
<dbReference type="Pfam" id="PF02452">
    <property type="entry name" value="PemK_toxin"/>
    <property type="match status" value="1"/>
</dbReference>
<dbReference type="InterPro" id="IPR011067">
    <property type="entry name" value="Plasmid_toxin/cell-grow_inhib"/>
</dbReference>
<dbReference type="SUPFAM" id="SSF50118">
    <property type="entry name" value="Cell growth inhibitor/plasmid maintenance toxic component"/>
    <property type="match status" value="1"/>
</dbReference>
<accession>A0ABT1SJD7</accession>
<reference evidence="4 5" key="1">
    <citation type="submission" date="2022-06" db="EMBL/GenBank/DDBJ databases">
        <title>Isolation of gut microbiota from human fecal samples.</title>
        <authorList>
            <person name="Pamer E.G."/>
            <person name="Barat B."/>
            <person name="Waligurski E."/>
            <person name="Medina S."/>
            <person name="Paddock L."/>
            <person name="Mostad J."/>
        </authorList>
    </citation>
    <scope>NUCLEOTIDE SEQUENCE [LARGE SCALE GENOMIC DNA]</scope>
    <source>
        <strain evidence="4 5">DFI.6.1</strain>
    </source>
</reference>
<dbReference type="RefSeq" id="WP_180963199.1">
    <property type="nucleotide sequence ID" value="NZ_DBEZTG010000216.1"/>
</dbReference>
<keyword evidence="3" id="KW-0540">Nuclease</keyword>
<evidence type="ECO:0000256" key="1">
    <source>
        <dbReference type="ARBA" id="ARBA00007521"/>
    </source>
</evidence>
<comment type="function">
    <text evidence="3">Toxic component of a type II toxin-antitoxin (TA) system.</text>
</comment>
<dbReference type="Proteomes" id="UP001524435">
    <property type="component" value="Unassembled WGS sequence"/>
</dbReference>
<keyword evidence="3" id="KW-0255">Endonuclease</keyword>
<dbReference type="PIRSF" id="PIRSF033490">
    <property type="entry name" value="MazF"/>
    <property type="match status" value="1"/>
</dbReference>
<comment type="caution">
    <text evidence="4">The sequence shown here is derived from an EMBL/GenBank/DDBJ whole genome shotgun (WGS) entry which is preliminary data.</text>
</comment>
<proteinExistence type="inferred from homology"/>
<dbReference type="Gene3D" id="2.30.30.110">
    <property type="match status" value="1"/>
</dbReference>
<keyword evidence="3" id="KW-0378">Hydrolase</keyword>
<keyword evidence="2" id="KW-1277">Toxin-antitoxin system</keyword>
<keyword evidence="5" id="KW-1185">Reference proteome</keyword>
<comment type="similarity">
    <text evidence="1 3">Belongs to the PemK/MazF family.</text>
</comment>
<dbReference type="PANTHER" id="PTHR33988:SF2">
    <property type="entry name" value="ENDORIBONUCLEASE MAZF"/>
    <property type="match status" value="1"/>
</dbReference>
<dbReference type="PANTHER" id="PTHR33988">
    <property type="entry name" value="ENDORIBONUCLEASE MAZF-RELATED"/>
    <property type="match status" value="1"/>
</dbReference>
<protein>
    <recommendedName>
        <fullName evidence="3">mRNA interferase</fullName>
        <ecNumber evidence="3">3.1.-.-</ecNumber>
    </recommendedName>
</protein>
<dbReference type="EMBL" id="JANGCH010000003">
    <property type="protein sequence ID" value="MCQ5121339.1"/>
    <property type="molecule type" value="Genomic_DNA"/>
</dbReference>
<name>A0ABT1SJD7_9FIRM</name>
<dbReference type="EC" id="3.1.-.-" evidence="3"/>